<feature type="domain" description="Histidine kinase" evidence="8">
    <location>
        <begin position="486"/>
        <end position="678"/>
    </location>
</feature>
<dbReference type="GO" id="GO:0016301">
    <property type="term" value="F:kinase activity"/>
    <property type="evidence" value="ECO:0007669"/>
    <property type="project" value="UniProtKB-KW"/>
</dbReference>
<feature type="transmembrane region" description="Helical" evidence="7">
    <location>
        <begin position="317"/>
        <end position="335"/>
    </location>
</feature>
<dbReference type="SUPFAM" id="SSF55874">
    <property type="entry name" value="ATPase domain of HSP90 chaperone/DNA topoisomerase II/histidine kinase"/>
    <property type="match status" value="1"/>
</dbReference>
<evidence type="ECO:0000259" key="8">
    <source>
        <dbReference type="PROSITE" id="PS50109"/>
    </source>
</evidence>
<keyword evidence="7" id="KW-0472">Membrane</keyword>
<keyword evidence="10" id="KW-1185">Reference proteome</keyword>
<sequence>MPTVPSLPPWPAVEMAGRRFWWSPLLALSVVVVFAGFMIWNIATQLSAIQTIPQAQRYELRAVPPDDPEALRFDGSLLDSEVDASMPIVDHQEGPSQLRKARLVIDLDPYLEPGDSYDDTREGNREIHLRGPAKAILISQAVHGVDVYLNGVWLDGFPRSTAADRFMWFRPIMVPLPVKLLRPQGPNHLTIDYTSWEPHLTFSPVYIGKTGQVAFITEVLDFIGGSLADASKAFCLLTGLFMVGIWAVNRHDDTFGLIGAVALFWATVYTLSLWVHLPPAWRDAWLWSFYACTGALNALTILFVLRFIQEPLTRPMAVLVTLSSSAAAVVSPFLGSRGEVHLAHVWIWLMLPVQLWVLWRLALYVRRTRSGPAMILLGQMGVAALLIFHDFHVMAHRIGPLSNASPGSLLRLIGTPMYLTHLALPPLLIVMARVHLMKYGQSTERVREANRILADSLRRRELELTLAYDRQSTLERREAAQEERERLYRELHDGIGSRLVTTLFSVRDGHVNAAQLEQNLLDLLQGVRALVSNSPQREEREFQNILFDYCVSLDSLLSGKNFQLEYDVPSEHEFVMLDDGARDLLRVVEETVANTLKYANATRVSIRMTQTDTGMHLRITDNGQSSLSDALPQRPAFGTSTGMGLTHMRQRVEQLGGQFHFELTDTGAVTCVTLPLVRGAEQPSAEGSDGGSHDRGTGDSATGTPDLNADT</sequence>
<dbReference type="RefSeq" id="WP_088449300.1">
    <property type="nucleotide sequence ID" value="NZ_JACHXO010000001.1"/>
</dbReference>
<feature type="transmembrane region" description="Helical" evidence="7">
    <location>
        <begin position="341"/>
        <end position="359"/>
    </location>
</feature>
<evidence type="ECO:0000256" key="7">
    <source>
        <dbReference type="SAM" id="Phobius"/>
    </source>
</evidence>
<feature type="transmembrane region" description="Helical" evidence="7">
    <location>
        <begin position="287"/>
        <end position="305"/>
    </location>
</feature>
<keyword evidence="4 9" id="KW-0418">Kinase</keyword>
<dbReference type="EMBL" id="JACHXO010000001">
    <property type="protein sequence ID" value="MBB3193057.1"/>
    <property type="molecule type" value="Genomic_DNA"/>
</dbReference>
<dbReference type="PANTHER" id="PTHR24421">
    <property type="entry name" value="NITRATE/NITRITE SENSOR PROTEIN NARX-RELATED"/>
    <property type="match status" value="1"/>
</dbReference>
<evidence type="ECO:0000256" key="6">
    <source>
        <dbReference type="SAM" id="MobiDB-lite"/>
    </source>
</evidence>
<dbReference type="Proteomes" id="UP000574369">
    <property type="component" value="Unassembled WGS sequence"/>
</dbReference>
<organism evidence="9 10">
    <name type="scientific">Roseateles terrae</name>
    <dbReference type="NCBI Taxonomy" id="431060"/>
    <lineage>
        <taxon>Bacteria</taxon>
        <taxon>Pseudomonadati</taxon>
        <taxon>Pseudomonadota</taxon>
        <taxon>Betaproteobacteria</taxon>
        <taxon>Burkholderiales</taxon>
        <taxon>Sphaerotilaceae</taxon>
        <taxon>Roseateles</taxon>
    </lineage>
</organism>
<evidence type="ECO:0000256" key="3">
    <source>
        <dbReference type="ARBA" id="ARBA00022679"/>
    </source>
</evidence>
<evidence type="ECO:0000313" key="10">
    <source>
        <dbReference type="Proteomes" id="UP000574369"/>
    </source>
</evidence>
<feature type="transmembrane region" description="Helical" evidence="7">
    <location>
        <begin position="255"/>
        <end position="275"/>
    </location>
</feature>
<feature type="compositionally biased region" description="Polar residues" evidence="6">
    <location>
        <begin position="699"/>
        <end position="711"/>
    </location>
</feature>
<feature type="transmembrane region" description="Helical" evidence="7">
    <location>
        <begin position="371"/>
        <end position="389"/>
    </location>
</feature>
<dbReference type="PANTHER" id="PTHR24421:SF10">
    <property type="entry name" value="NITRATE_NITRITE SENSOR PROTEIN NARQ"/>
    <property type="match status" value="1"/>
</dbReference>
<dbReference type="Pfam" id="PF02518">
    <property type="entry name" value="HATPase_c"/>
    <property type="match status" value="1"/>
</dbReference>
<feature type="region of interest" description="Disordered" evidence="6">
    <location>
        <begin position="681"/>
        <end position="711"/>
    </location>
</feature>
<comment type="caution">
    <text evidence="9">The sequence shown here is derived from an EMBL/GenBank/DDBJ whole genome shotgun (WGS) entry which is preliminary data.</text>
</comment>
<accession>A0ABR6GLV9</accession>
<proteinExistence type="predicted"/>
<dbReference type="InterPro" id="IPR003594">
    <property type="entry name" value="HATPase_dom"/>
</dbReference>
<reference evidence="9 10" key="1">
    <citation type="submission" date="2020-08" db="EMBL/GenBank/DDBJ databases">
        <title>Genomic Encyclopedia of Type Strains, Phase III (KMG-III): the genomes of soil and plant-associated and newly described type strains.</title>
        <authorList>
            <person name="Whitman W."/>
        </authorList>
    </citation>
    <scope>NUCLEOTIDE SEQUENCE [LARGE SCALE GENOMIC DNA]</scope>
    <source>
        <strain evidence="9 10">CECT 7247</strain>
    </source>
</reference>
<dbReference type="SMART" id="SM00387">
    <property type="entry name" value="HATPase_c"/>
    <property type="match status" value="1"/>
</dbReference>
<feature type="transmembrane region" description="Helical" evidence="7">
    <location>
        <begin position="409"/>
        <end position="432"/>
    </location>
</feature>
<comment type="catalytic activity">
    <reaction evidence="1">
        <text>ATP + protein L-histidine = ADP + protein N-phospho-L-histidine.</text>
        <dbReference type="EC" id="2.7.13.3"/>
    </reaction>
</comment>
<name>A0ABR6GLV9_9BURK</name>
<evidence type="ECO:0000256" key="2">
    <source>
        <dbReference type="ARBA" id="ARBA00012438"/>
    </source>
</evidence>
<evidence type="ECO:0000256" key="1">
    <source>
        <dbReference type="ARBA" id="ARBA00000085"/>
    </source>
</evidence>
<dbReference type="CDD" id="cd16917">
    <property type="entry name" value="HATPase_UhpB-NarQ-NarX-like"/>
    <property type="match status" value="1"/>
</dbReference>
<keyword evidence="7" id="KW-0812">Transmembrane</keyword>
<protein>
    <recommendedName>
        <fullName evidence="2">histidine kinase</fullName>
        <ecNumber evidence="2">2.7.13.3</ecNumber>
    </recommendedName>
</protein>
<dbReference type="InterPro" id="IPR050482">
    <property type="entry name" value="Sensor_HK_TwoCompSys"/>
</dbReference>
<keyword evidence="5" id="KW-0902">Two-component regulatory system</keyword>
<feature type="transmembrane region" description="Helical" evidence="7">
    <location>
        <begin position="20"/>
        <end position="40"/>
    </location>
</feature>
<dbReference type="InterPro" id="IPR005467">
    <property type="entry name" value="His_kinase_dom"/>
</dbReference>
<dbReference type="InterPro" id="IPR036890">
    <property type="entry name" value="HATPase_C_sf"/>
</dbReference>
<evidence type="ECO:0000256" key="5">
    <source>
        <dbReference type="ARBA" id="ARBA00023012"/>
    </source>
</evidence>
<keyword evidence="3" id="KW-0808">Transferase</keyword>
<evidence type="ECO:0000313" key="9">
    <source>
        <dbReference type="EMBL" id="MBB3193057.1"/>
    </source>
</evidence>
<keyword evidence="7" id="KW-1133">Transmembrane helix</keyword>
<dbReference type="EC" id="2.7.13.3" evidence="2"/>
<gene>
    <name evidence="9" type="ORF">FHS28_000422</name>
</gene>
<dbReference type="PROSITE" id="PS50109">
    <property type="entry name" value="HIS_KIN"/>
    <property type="match status" value="1"/>
</dbReference>
<evidence type="ECO:0000256" key="4">
    <source>
        <dbReference type="ARBA" id="ARBA00022777"/>
    </source>
</evidence>
<dbReference type="Gene3D" id="3.30.565.10">
    <property type="entry name" value="Histidine kinase-like ATPase, C-terminal domain"/>
    <property type="match status" value="1"/>
</dbReference>